<dbReference type="Proteomes" id="UP000061603">
    <property type="component" value="Chromosome"/>
</dbReference>
<dbReference type="HOGENOM" id="CLU_2234437_0_0_4"/>
<dbReference type="EMBL" id="CP010554">
    <property type="protein sequence ID" value="AJP47435.1"/>
    <property type="molecule type" value="Genomic_DNA"/>
</dbReference>
<evidence type="ECO:0000313" key="1">
    <source>
        <dbReference type="EMBL" id="AJP47435.1"/>
    </source>
</evidence>
<organism evidence="1 2">
    <name type="scientific">Rugosibacter aromaticivorans</name>
    <dbReference type="NCBI Taxonomy" id="1565605"/>
    <lineage>
        <taxon>Bacteria</taxon>
        <taxon>Pseudomonadati</taxon>
        <taxon>Pseudomonadota</taxon>
        <taxon>Betaproteobacteria</taxon>
        <taxon>Nitrosomonadales</taxon>
        <taxon>Sterolibacteriaceae</taxon>
        <taxon>Rugosibacter</taxon>
    </lineage>
</organism>
<evidence type="ECO:0000313" key="2">
    <source>
        <dbReference type="Proteomes" id="UP000061603"/>
    </source>
</evidence>
<accession>A0A0C5J613</accession>
<dbReference type="KEGG" id="rbu:PG1C_01125"/>
<sequence>MDKTFHAANMGGNWTATQNFMQQYEQCRCGKPQIANWQECLRAQDQGNPSGFHTHAFVHHFKDIADPNAHAADARLAATFSGLAGDAIKQAGIHWWGSSVGCEKS</sequence>
<gene>
    <name evidence="1" type="ORF">PG1C_01125</name>
</gene>
<dbReference type="AlphaFoldDB" id="A0A0C5J613"/>
<name>A0A0C5J613_9PROT</name>
<protein>
    <submittedName>
        <fullName evidence="1">Uncharacterized protein</fullName>
    </submittedName>
</protein>
<reference evidence="1 2" key="1">
    <citation type="journal article" date="2015" name="Genome Announc.">
        <title>Complete Genome Sequence of a Novel Bacterium within the Family Rhodocyclaceae That Degrades Polycyclic Aromatic Hydrocarbons.</title>
        <authorList>
            <person name="Singleton D.R."/>
            <person name="Dickey A.N."/>
            <person name="Scholl E.H."/>
            <person name="Wright F.A."/>
            <person name="Aitken M.D."/>
        </authorList>
    </citation>
    <scope>NUCLEOTIDE SEQUENCE [LARGE SCALE GENOMIC DNA]</scope>
    <source>
        <strain evidence="2">PG1-Ca6</strain>
    </source>
</reference>
<proteinExistence type="predicted"/>
<keyword evidence="2" id="KW-1185">Reference proteome</keyword>